<evidence type="ECO:0000256" key="12">
    <source>
        <dbReference type="RuleBase" id="RU363112"/>
    </source>
</evidence>
<keyword evidence="8 12" id="KW-0812">Transmembrane</keyword>
<evidence type="ECO:0000256" key="4">
    <source>
        <dbReference type="ARBA" id="ARBA00013795"/>
    </source>
</evidence>
<evidence type="ECO:0000256" key="1">
    <source>
        <dbReference type="ARBA" id="ARBA00004477"/>
    </source>
</evidence>
<evidence type="ECO:0000256" key="7">
    <source>
        <dbReference type="ARBA" id="ARBA00022679"/>
    </source>
</evidence>
<evidence type="ECO:0000256" key="9">
    <source>
        <dbReference type="ARBA" id="ARBA00022824"/>
    </source>
</evidence>
<name>A0AB34KV93_9PEZI</name>
<keyword evidence="7 12" id="KW-0808">Transferase</keyword>
<evidence type="ECO:0000256" key="5">
    <source>
        <dbReference type="ARBA" id="ARBA00022502"/>
    </source>
</evidence>
<comment type="caution">
    <text evidence="13">The sequence shown here is derived from an EMBL/GenBank/DDBJ whole genome shotgun (WGS) entry which is preliminary data.</text>
</comment>
<sequence length="490" mass="52475">MNILKSYTSSTRIGGPAVRKSKQRDIEALPKPYLTWLLAFFAGWKLFLLAVAYASPGPGYDTSAQILFDQYDSSPPSTLSRFIESLVLRLTRWDAIYFSSTSVRGHIYEQEWAFSWCMSRLTALLSNAFPSSLHPSPIIKHALAGITIAHFSHLGAVLTLYALVRNLIPSSPSRKRRIAFTAACLHTVSPAGLFLSAPYTESPFALLTFLGLHAYALAQHPSSSPTRTSALTLASGLALALSTLLRTNGLLHAALFALDALSLAHRTLASRTATLLPHLLSSLLAGLFLATAFALPQALAYAEFCLPDASSSPRPWCTALPPSVYSFVQKHYWGVGFLSYWTAGNAPLFALAAPMLAVLLFTGWAAVFRGRDVSAAVQAPGSGKIAEGQDEERAVFERVLGRFAVPQVLLAGLAVTSFHVQIVNRICSGCVGWYVLGAVGVVAVGNGDGDGEVGGVFGKERSRWVEVGVRAMVAYAVVQGGLYAAFLPPA</sequence>
<comment type="pathway">
    <text evidence="2 12">Glycolipid biosynthesis; glycosylphosphatidylinositol-anchor biosynthesis.</text>
</comment>
<comment type="subcellular location">
    <subcellularLocation>
        <location evidence="1 12">Endoplasmic reticulum membrane</location>
        <topology evidence="1 12">Multi-pass membrane protein</topology>
    </subcellularLocation>
</comment>
<feature type="transmembrane region" description="Helical" evidence="12">
    <location>
        <begin position="142"/>
        <end position="164"/>
    </location>
</feature>
<evidence type="ECO:0000256" key="11">
    <source>
        <dbReference type="ARBA" id="ARBA00023136"/>
    </source>
</evidence>
<comment type="function">
    <text evidence="12">Mannosyltransferase involved in glycosylphosphatidylinositol-anchor biosynthesis.</text>
</comment>
<dbReference type="GO" id="GO:0031501">
    <property type="term" value="C:mannosyltransferase complex"/>
    <property type="evidence" value="ECO:0007669"/>
    <property type="project" value="TreeGrafter"/>
</dbReference>
<evidence type="ECO:0000313" key="14">
    <source>
        <dbReference type="Proteomes" id="UP000803884"/>
    </source>
</evidence>
<keyword evidence="9 12" id="KW-0256">Endoplasmic reticulum</keyword>
<dbReference type="RefSeq" id="XP_069231840.1">
    <property type="nucleotide sequence ID" value="XM_069371200.1"/>
</dbReference>
<dbReference type="PANTHER" id="PTHR12468">
    <property type="entry name" value="GPI MANNOSYLTRANSFERASE 2"/>
    <property type="match status" value="1"/>
</dbReference>
<dbReference type="GeneID" id="96004038"/>
<protein>
    <recommendedName>
        <fullName evidence="4 12">GPI mannosyltransferase 2</fullName>
        <ecNumber evidence="12">2.4.1.-</ecNumber>
    </recommendedName>
</protein>
<keyword evidence="14" id="KW-1185">Reference proteome</keyword>
<feature type="transmembrane region" description="Helical" evidence="12">
    <location>
        <begin position="176"/>
        <end position="196"/>
    </location>
</feature>
<comment type="similarity">
    <text evidence="3 12">Belongs to the PIGV family.</text>
</comment>
<evidence type="ECO:0000256" key="2">
    <source>
        <dbReference type="ARBA" id="ARBA00004687"/>
    </source>
</evidence>
<evidence type="ECO:0000313" key="13">
    <source>
        <dbReference type="EMBL" id="KAL1588735.1"/>
    </source>
</evidence>
<evidence type="ECO:0000256" key="6">
    <source>
        <dbReference type="ARBA" id="ARBA00022676"/>
    </source>
</evidence>
<feature type="transmembrane region" description="Helical" evidence="12">
    <location>
        <begin position="467"/>
        <end position="486"/>
    </location>
</feature>
<keyword evidence="6 12" id="KW-0328">Glycosyltransferase</keyword>
<dbReference type="EMBL" id="JAAQHG020000006">
    <property type="protein sequence ID" value="KAL1588735.1"/>
    <property type="molecule type" value="Genomic_DNA"/>
</dbReference>
<dbReference type="GO" id="GO:0004376">
    <property type="term" value="F:GPI mannosyltransferase activity"/>
    <property type="evidence" value="ECO:0007669"/>
    <property type="project" value="InterPro"/>
</dbReference>
<dbReference type="InterPro" id="IPR007315">
    <property type="entry name" value="PIG-V/Gpi18"/>
</dbReference>
<evidence type="ECO:0000256" key="8">
    <source>
        <dbReference type="ARBA" id="ARBA00022692"/>
    </source>
</evidence>
<organism evidence="13 14">
    <name type="scientific">Cladosporium halotolerans</name>
    <dbReference type="NCBI Taxonomy" id="1052096"/>
    <lineage>
        <taxon>Eukaryota</taxon>
        <taxon>Fungi</taxon>
        <taxon>Dikarya</taxon>
        <taxon>Ascomycota</taxon>
        <taxon>Pezizomycotina</taxon>
        <taxon>Dothideomycetes</taxon>
        <taxon>Dothideomycetidae</taxon>
        <taxon>Cladosporiales</taxon>
        <taxon>Cladosporiaceae</taxon>
        <taxon>Cladosporium</taxon>
    </lineage>
</organism>
<evidence type="ECO:0000256" key="3">
    <source>
        <dbReference type="ARBA" id="ARBA00008698"/>
    </source>
</evidence>
<keyword evidence="11 12" id="KW-0472">Membrane</keyword>
<dbReference type="GO" id="GO:0006506">
    <property type="term" value="P:GPI anchor biosynthetic process"/>
    <property type="evidence" value="ECO:0007669"/>
    <property type="project" value="UniProtKB-KW"/>
</dbReference>
<reference evidence="13 14" key="1">
    <citation type="journal article" date="2020" name="Microbiol. Resour. Announc.">
        <title>Draft Genome Sequence of a Cladosporium Species Isolated from the Mesophotic Ascidian Didemnum maculosum.</title>
        <authorList>
            <person name="Gioti A."/>
            <person name="Siaperas R."/>
            <person name="Nikolaivits E."/>
            <person name="Le Goff G."/>
            <person name="Ouazzani J."/>
            <person name="Kotoulas G."/>
            <person name="Topakas E."/>
        </authorList>
    </citation>
    <scope>NUCLEOTIDE SEQUENCE [LARGE SCALE GENOMIC DNA]</scope>
    <source>
        <strain evidence="13 14">TM138-S3</strain>
    </source>
</reference>
<comment type="caution">
    <text evidence="12">Lacks conserved residue(s) required for the propagation of feature annotation.</text>
</comment>
<dbReference type="Pfam" id="PF04188">
    <property type="entry name" value="Mannosyl_trans2"/>
    <property type="match status" value="1"/>
</dbReference>
<feature type="transmembrane region" description="Helical" evidence="12">
    <location>
        <begin position="33"/>
        <end position="54"/>
    </location>
</feature>
<dbReference type="AlphaFoldDB" id="A0AB34KV93"/>
<evidence type="ECO:0000256" key="10">
    <source>
        <dbReference type="ARBA" id="ARBA00022989"/>
    </source>
</evidence>
<feature type="transmembrane region" description="Helical" evidence="12">
    <location>
        <begin position="280"/>
        <end position="302"/>
    </location>
</feature>
<dbReference type="Proteomes" id="UP000803884">
    <property type="component" value="Unassembled WGS sequence"/>
</dbReference>
<dbReference type="PANTHER" id="PTHR12468:SF2">
    <property type="entry name" value="GPI MANNOSYLTRANSFERASE 2"/>
    <property type="match status" value="1"/>
</dbReference>
<accession>A0AB34KV93</accession>
<feature type="transmembrane region" description="Helical" evidence="12">
    <location>
        <begin position="348"/>
        <end position="368"/>
    </location>
</feature>
<dbReference type="GO" id="GO:0005789">
    <property type="term" value="C:endoplasmic reticulum membrane"/>
    <property type="evidence" value="ECO:0007669"/>
    <property type="project" value="UniProtKB-SubCell"/>
</dbReference>
<dbReference type="GO" id="GO:0000009">
    <property type="term" value="F:alpha-1,6-mannosyltransferase activity"/>
    <property type="evidence" value="ECO:0007669"/>
    <property type="project" value="InterPro"/>
</dbReference>
<dbReference type="EC" id="2.4.1.-" evidence="12"/>
<keyword evidence="10 12" id="KW-1133">Transmembrane helix</keyword>
<gene>
    <name evidence="13" type="ORF">WHR41_02594</name>
</gene>
<proteinExistence type="inferred from homology"/>
<keyword evidence="5 12" id="KW-0337">GPI-anchor biosynthesis</keyword>